<sequence>MNRLSIHSDNIGGPKFDIRLSDSTLARTTDSLKDEISNDMHSSHDLLHIPTP</sequence>
<dbReference type="EMBL" id="JAJTJA010000013">
    <property type="protein sequence ID" value="KAH8690496.1"/>
    <property type="molecule type" value="Genomic_DNA"/>
</dbReference>
<keyword evidence="2" id="KW-1185">Reference proteome</keyword>
<gene>
    <name evidence="1" type="ORF">BGW36DRAFT_388851</name>
</gene>
<proteinExistence type="predicted"/>
<evidence type="ECO:0000313" key="2">
    <source>
        <dbReference type="Proteomes" id="UP001201262"/>
    </source>
</evidence>
<protein>
    <submittedName>
        <fullName evidence="1">Uncharacterized protein</fullName>
    </submittedName>
</protein>
<accession>A0AAD4KKS5</accession>
<dbReference type="GeneID" id="70247560"/>
<comment type="caution">
    <text evidence="1">The sequence shown here is derived from an EMBL/GenBank/DDBJ whole genome shotgun (WGS) entry which is preliminary data.</text>
</comment>
<dbReference type="RefSeq" id="XP_046066692.1">
    <property type="nucleotide sequence ID" value="XM_046217273.1"/>
</dbReference>
<dbReference type="AlphaFoldDB" id="A0AAD4KKS5"/>
<evidence type="ECO:0000313" key="1">
    <source>
        <dbReference type="EMBL" id="KAH8690496.1"/>
    </source>
</evidence>
<organism evidence="1 2">
    <name type="scientific">Talaromyces proteolyticus</name>
    <dbReference type="NCBI Taxonomy" id="1131652"/>
    <lineage>
        <taxon>Eukaryota</taxon>
        <taxon>Fungi</taxon>
        <taxon>Dikarya</taxon>
        <taxon>Ascomycota</taxon>
        <taxon>Pezizomycotina</taxon>
        <taxon>Eurotiomycetes</taxon>
        <taxon>Eurotiomycetidae</taxon>
        <taxon>Eurotiales</taxon>
        <taxon>Trichocomaceae</taxon>
        <taxon>Talaromyces</taxon>
        <taxon>Talaromyces sect. Bacilispori</taxon>
    </lineage>
</organism>
<dbReference type="Proteomes" id="UP001201262">
    <property type="component" value="Unassembled WGS sequence"/>
</dbReference>
<name>A0AAD4KKS5_9EURO</name>
<reference evidence="1" key="1">
    <citation type="submission" date="2021-12" db="EMBL/GenBank/DDBJ databases">
        <title>Convergent genome expansion in fungi linked to evolution of root-endophyte symbiosis.</title>
        <authorList>
            <consortium name="DOE Joint Genome Institute"/>
            <person name="Ke Y.-H."/>
            <person name="Bonito G."/>
            <person name="Liao H.-L."/>
            <person name="Looney B."/>
            <person name="Rojas-Flechas A."/>
            <person name="Nash J."/>
            <person name="Hameed K."/>
            <person name="Schadt C."/>
            <person name="Martin F."/>
            <person name="Crous P.W."/>
            <person name="Miettinen O."/>
            <person name="Magnuson J.K."/>
            <person name="Labbe J."/>
            <person name="Jacobson D."/>
            <person name="Doktycz M.J."/>
            <person name="Veneault-Fourrey C."/>
            <person name="Kuo A."/>
            <person name="Mondo S."/>
            <person name="Calhoun S."/>
            <person name="Riley R."/>
            <person name="Ohm R."/>
            <person name="LaButti K."/>
            <person name="Andreopoulos B."/>
            <person name="Pangilinan J."/>
            <person name="Nolan M."/>
            <person name="Tritt A."/>
            <person name="Clum A."/>
            <person name="Lipzen A."/>
            <person name="Daum C."/>
            <person name="Barry K."/>
            <person name="Grigoriev I.V."/>
            <person name="Vilgalys R."/>
        </authorList>
    </citation>
    <scope>NUCLEOTIDE SEQUENCE</scope>
    <source>
        <strain evidence="1">PMI_201</strain>
    </source>
</reference>